<proteinExistence type="predicted"/>
<reference evidence="3" key="1">
    <citation type="submission" date="2017-04" db="EMBL/GenBank/DDBJ databases">
        <authorList>
            <person name="Varghese N."/>
            <person name="Submissions S."/>
        </authorList>
    </citation>
    <scope>NUCLEOTIDE SEQUENCE [LARGE SCALE GENOMIC DNA]</scope>
    <source>
        <strain evidence="3">DSM 44073</strain>
    </source>
</reference>
<sequence>MTRHDNRICVSGMAATAWSLPGELAMYGRTGTDAAGLAAAKVAALGWRTAADEIARAGVGIEYLVHAFTADPRDEPGWARQVERLTVAVDFAARLGAPTVYLTVGPSGDLTWEEAADRFVGRMAPVVERAGAAGVALALENTLPVRCDLSFAHSVRDAAELARRLDVGLCVDLYCCWQEGGLPETLRAEMDRIRLVQVSDFRVGTLTFPNRWVPGDADLPMADLLADVLAAGYRGTVDIELTGPAIEEEGAESALTRAVAWTAARLGR</sequence>
<keyword evidence="2" id="KW-0413">Isomerase</keyword>
<dbReference type="InterPro" id="IPR050312">
    <property type="entry name" value="IolE/XylAMocC-like"/>
</dbReference>
<dbReference type="STRING" id="40571.SAMN05660733_02945"/>
<protein>
    <submittedName>
        <fullName evidence="2">Sugar phosphate isomerase/epimerase</fullName>
    </submittedName>
</protein>
<evidence type="ECO:0000313" key="2">
    <source>
        <dbReference type="EMBL" id="SMC95944.1"/>
    </source>
</evidence>
<evidence type="ECO:0000259" key="1">
    <source>
        <dbReference type="Pfam" id="PF01261"/>
    </source>
</evidence>
<dbReference type="eggNOG" id="COG1082">
    <property type="taxonomic scope" value="Bacteria"/>
</dbReference>
<evidence type="ECO:0000313" key="3">
    <source>
        <dbReference type="Proteomes" id="UP000192840"/>
    </source>
</evidence>
<dbReference type="PANTHER" id="PTHR12110:SF52">
    <property type="entry name" value="XYLOSE ISOMERASE"/>
    <property type="match status" value="1"/>
</dbReference>
<accession>A0A1W2DFA4</accession>
<dbReference type="GO" id="GO:0016853">
    <property type="term" value="F:isomerase activity"/>
    <property type="evidence" value="ECO:0007669"/>
    <property type="project" value="UniProtKB-KW"/>
</dbReference>
<dbReference type="InterPro" id="IPR013022">
    <property type="entry name" value="Xyl_isomerase-like_TIM-brl"/>
</dbReference>
<name>A0A1W2DFA4_9PSEU</name>
<dbReference type="PANTHER" id="PTHR12110">
    <property type="entry name" value="HYDROXYPYRUVATE ISOMERASE"/>
    <property type="match status" value="1"/>
</dbReference>
<keyword evidence="3" id="KW-1185">Reference proteome</keyword>
<dbReference type="Gene3D" id="3.20.20.150">
    <property type="entry name" value="Divalent-metal-dependent TIM barrel enzymes"/>
    <property type="match status" value="1"/>
</dbReference>
<dbReference type="Proteomes" id="UP000192840">
    <property type="component" value="Unassembled WGS sequence"/>
</dbReference>
<gene>
    <name evidence="2" type="ORF">SAMN05660733_02945</name>
</gene>
<dbReference type="EMBL" id="FWYC01000007">
    <property type="protein sequence ID" value="SMC95944.1"/>
    <property type="molecule type" value="Genomic_DNA"/>
</dbReference>
<organism evidence="2 3">
    <name type="scientific">Lentzea albidocapillata</name>
    <dbReference type="NCBI Taxonomy" id="40571"/>
    <lineage>
        <taxon>Bacteria</taxon>
        <taxon>Bacillati</taxon>
        <taxon>Actinomycetota</taxon>
        <taxon>Actinomycetes</taxon>
        <taxon>Pseudonocardiales</taxon>
        <taxon>Pseudonocardiaceae</taxon>
        <taxon>Lentzea</taxon>
    </lineage>
</organism>
<dbReference type="AlphaFoldDB" id="A0A1W2DFA4"/>
<dbReference type="SUPFAM" id="SSF51658">
    <property type="entry name" value="Xylose isomerase-like"/>
    <property type="match status" value="1"/>
</dbReference>
<feature type="domain" description="Xylose isomerase-like TIM barrel" evidence="1">
    <location>
        <begin position="55"/>
        <end position="253"/>
    </location>
</feature>
<dbReference type="Pfam" id="PF01261">
    <property type="entry name" value="AP_endonuc_2"/>
    <property type="match status" value="1"/>
</dbReference>
<dbReference type="RefSeq" id="WP_051769973.1">
    <property type="nucleotide sequence ID" value="NZ_FWYC01000007.1"/>
</dbReference>
<dbReference type="OrthoDB" id="9787068at2"/>
<dbReference type="InterPro" id="IPR036237">
    <property type="entry name" value="Xyl_isomerase-like_sf"/>
</dbReference>